<dbReference type="Gene3D" id="3.40.50.1000">
    <property type="entry name" value="HAD superfamily/HAD-like"/>
    <property type="match status" value="1"/>
</dbReference>
<evidence type="ECO:0000313" key="2">
    <source>
        <dbReference type="Proteomes" id="UP000464495"/>
    </source>
</evidence>
<evidence type="ECO:0000313" key="1">
    <source>
        <dbReference type="EMBL" id="QHQ35068.1"/>
    </source>
</evidence>
<dbReference type="SFLD" id="SFLDG01129">
    <property type="entry name" value="C1.5:_HAD__Beta-PGM__Phosphata"/>
    <property type="match status" value="1"/>
</dbReference>
<dbReference type="Gene3D" id="1.10.150.450">
    <property type="match status" value="1"/>
</dbReference>
<dbReference type="SFLD" id="SFLDG01132">
    <property type="entry name" value="C1.5.3:_5'-Nucleotidase_Like"/>
    <property type="match status" value="1"/>
</dbReference>
<dbReference type="InterPro" id="IPR036412">
    <property type="entry name" value="HAD-like_sf"/>
</dbReference>
<dbReference type="Pfam" id="PF00702">
    <property type="entry name" value="Hydrolase"/>
    <property type="match status" value="1"/>
</dbReference>
<dbReference type="EMBL" id="CP046620">
    <property type="protein sequence ID" value="QHQ35068.1"/>
    <property type="molecule type" value="Genomic_DNA"/>
</dbReference>
<dbReference type="InterPro" id="IPR010237">
    <property type="entry name" value="Pyr-5-nucltdase"/>
</dbReference>
<proteinExistence type="predicted"/>
<dbReference type="SUPFAM" id="SSF56784">
    <property type="entry name" value="HAD-like"/>
    <property type="match status" value="1"/>
</dbReference>
<dbReference type="InterPro" id="IPR023214">
    <property type="entry name" value="HAD_sf"/>
</dbReference>
<reference evidence="1 2" key="1">
    <citation type="submission" date="2019-12" db="EMBL/GenBank/DDBJ databases">
        <title>Complete genome sequence of Algicella marina strain 9Alg 56(T) isolated from the red alga Tichocarpus crinitus.</title>
        <authorList>
            <person name="Kim S.-G."/>
            <person name="Nedashkovskaya O.I."/>
        </authorList>
    </citation>
    <scope>NUCLEOTIDE SEQUENCE [LARGE SCALE GENOMIC DNA]</scope>
    <source>
        <strain evidence="1 2">9Alg 56</strain>
    </source>
</reference>
<name>A0A6P1SX90_9RHOB</name>
<dbReference type="SFLD" id="SFLDS00003">
    <property type="entry name" value="Haloacid_Dehalogenase"/>
    <property type="match status" value="1"/>
</dbReference>
<keyword evidence="2" id="KW-1185">Reference proteome</keyword>
<dbReference type="PANTHER" id="PTHR12725:SF117">
    <property type="entry name" value="HALOACID DEHALOGENASE-LIKE HYDROLASE"/>
    <property type="match status" value="1"/>
</dbReference>
<dbReference type="NCBIfam" id="TIGR01993">
    <property type="entry name" value="Pyr-5-nucltdase"/>
    <property type="match status" value="1"/>
</dbReference>
<protein>
    <submittedName>
        <fullName evidence="1">Pyrimidine 5'-nucleotidase</fullName>
    </submittedName>
</protein>
<dbReference type="KEGG" id="amaq:GO499_07595"/>
<accession>A0A6P1SX90</accession>
<organism evidence="1 2">
    <name type="scientific">Algicella marina</name>
    <dbReference type="NCBI Taxonomy" id="2683284"/>
    <lineage>
        <taxon>Bacteria</taxon>
        <taxon>Pseudomonadati</taxon>
        <taxon>Pseudomonadota</taxon>
        <taxon>Alphaproteobacteria</taxon>
        <taxon>Rhodobacterales</taxon>
        <taxon>Paracoccaceae</taxon>
        <taxon>Algicella</taxon>
    </lineage>
</organism>
<sequence length="213" mass="23628">MVKAAFDHVQDWVFDLDNTLYDPGADLFLQIESRMSGYIMDALAISEAEAAVLRDRYWRDHGTTLAGLMEEHGLEPDPFLEKVHDIDLSGLLPSPELRAAIAALPGRKIVYTNGSRRHAERVLEARGLGGVMDAYFGVEDAGYHPKPHGLAFERVFALAQLRCSAAAMFEDDPRNLAVPHGLGMKTVLVGPHQEHPHVHHSTEDLVDFLSRLV</sequence>
<gene>
    <name evidence="1" type="ORF">GO499_07595</name>
</gene>
<dbReference type="PANTHER" id="PTHR12725">
    <property type="entry name" value="HALOACID DEHALOGENASE-LIKE HYDROLASE"/>
    <property type="match status" value="1"/>
</dbReference>
<dbReference type="RefSeq" id="WP_161861633.1">
    <property type="nucleotide sequence ID" value="NZ_CP046620.1"/>
</dbReference>
<dbReference type="AlphaFoldDB" id="A0A6P1SX90"/>
<dbReference type="Proteomes" id="UP000464495">
    <property type="component" value="Chromosome"/>
</dbReference>